<dbReference type="Proteomes" id="UP000321947">
    <property type="component" value="Unassembled WGS sequence"/>
</dbReference>
<sequence>MSSGMKTPVPNGSRNALEIGTTQPSPTPRQRAQSRLLELERYIYANERILMFIAPGAGKHILPHIVRFNQVIGVYCFLVLDFNDQATNRFVEHQMLSTFKEFKGFYQRSILTIIAAVQSRFYNDSMSSLRKEFQPTPDGSQPLSRDVICDTVLDRRPGYSKGLGLGPKPKFCKTANASNASNSCSQSMVEL</sequence>
<dbReference type="EMBL" id="SSTD01018615">
    <property type="protein sequence ID" value="TYJ97727.1"/>
    <property type="molecule type" value="Genomic_DNA"/>
</dbReference>
<evidence type="ECO:0000313" key="2">
    <source>
        <dbReference type="EMBL" id="KAA0046484.1"/>
    </source>
</evidence>
<reference evidence="4 5" key="1">
    <citation type="submission" date="2019-08" db="EMBL/GenBank/DDBJ databases">
        <title>Draft genome sequences of two oriental melons (Cucumis melo L. var makuwa).</title>
        <authorList>
            <person name="Kwon S.-Y."/>
        </authorList>
    </citation>
    <scope>NUCLEOTIDE SEQUENCE [LARGE SCALE GENOMIC DNA]</scope>
    <source>
        <strain evidence="5">cv. Chang Bougi</strain>
        <strain evidence="4">cv. SW 3</strain>
        <tissue evidence="2">Leaf</tissue>
    </source>
</reference>
<evidence type="ECO:0000256" key="1">
    <source>
        <dbReference type="SAM" id="MobiDB-lite"/>
    </source>
</evidence>
<feature type="region of interest" description="Disordered" evidence="1">
    <location>
        <begin position="1"/>
        <end position="31"/>
    </location>
</feature>
<protein>
    <submittedName>
        <fullName evidence="2">CACTA en-spm transposon protein</fullName>
    </submittedName>
</protein>
<dbReference type="OrthoDB" id="1921870at2759"/>
<organism evidence="2 4">
    <name type="scientific">Cucumis melo var. makuwa</name>
    <name type="common">Oriental melon</name>
    <dbReference type="NCBI Taxonomy" id="1194695"/>
    <lineage>
        <taxon>Eukaryota</taxon>
        <taxon>Viridiplantae</taxon>
        <taxon>Streptophyta</taxon>
        <taxon>Embryophyta</taxon>
        <taxon>Tracheophyta</taxon>
        <taxon>Spermatophyta</taxon>
        <taxon>Magnoliopsida</taxon>
        <taxon>eudicotyledons</taxon>
        <taxon>Gunneridae</taxon>
        <taxon>Pentapetalae</taxon>
        <taxon>rosids</taxon>
        <taxon>fabids</taxon>
        <taxon>Cucurbitales</taxon>
        <taxon>Cucurbitaceae</taxon>
        <taxon>Benincaseae</taxon>
        <taxon>Cucumis</taxon>
    </lineage>
</organism>
<name>A0A5A7TTU3_CUCMM</name>
<evidence type="ECO:0000313" key="3">
    <source>
        <dbReference type="EMBL" id="TYJ97727.1"/>
    </source>
</evidence>
<dbReference type="AlphaFoldDB" id="A0A5A7TTU3"/>
<gene>
    <name evidence="3" type="ORF">E5676_scaffold1251G00270</name>
    <name evidence="2" type="ORF">E6C27_scaffold543G00660</name>
</gene>
<dbReference type="EMBL" id="SSTE01014036">
    <property type="protein sequence ID" value="KAA0046484.1"/>
    <property type="molecule type" value="Genomic_DNA"/>
</dbReference>
<dbReference type="Proteomes" id="UP000321393">
    <property type="component" value="Unassembled WGS sequence"/>
</dbReference>
<accession>A0A5A7TTU3</accession>
<comment type="caution">
    <text evidence="2">The sequence shown here is derived from an EMBL/GenBank/DDBJ whole genome shotgun (WGS) entry which is preliminary data.</text>
</comment>
<evidence type="ECO:0000313" key="5">
    <source>
        <dbReference type="Proteomes" id="UP000321947"/>
    </source>
</evidence>
<evidence type="ECO:0000313" key="4">
    <source>
        <dbReference type="Proteomes" id="UP000321393"/>
    </source>
</evidence>
<proteinExistence type="predicted"/>